<dbReference type="OrthoDB" id="2164794at2"/>
<reference evidence="2 3" key="1">
    <citation type="submission" date="2019-06" db="EMBL/GenBank/DDBJ databases">
        <title>Cerasibacillus sp. nov., isolated from maize field.</title>
        <authorList>
            <person name="Lin S.-Y."/>
            <person name="Tsai C.-F."/>
            <person name="Young C.-C."/>
        </authorList>
    </citation>
    <scope>NUCLEOTIDE SEQUENCE [LARGE SCALE GENOMIC DNA]</scope>
    <source>
        <strain evidence="2 3">CC-CFT480</strain>
    </source>
</reference>
<dbReference type="EMBL" id="VDUW01000006">
    <property type="protein sequence ID" value="TXL64070.1"/>
    <property type="molecule type" value="Genomic_DNA"/>
</dbReference>
<dbReference type="AlphaFoldDB" id="A0A5C8NST3"/>
<name>A0A5C8NST3_9BACI</name>
<dbReference type="PROSITE" id="PS50965">
    <property type="entry name" value="NERD"/>
    <property type="match status" value="1"/>
</dbReference>
<dbReference type="InterPro" id="IPR011528">
    <property type="entry name" value="NERD"/>
</dbReference>
<sequence>MFYKPRTKPKELITLELLNNRMIFSRKALLYYRSLKKGYEGEVLFDQLTEKLQCPCFILNDLLLEVNHTTFQIDSLIIIQGQIYFYEVKNYEGDYYYETDQLYKKTKIEIMNPLNQLSRSETLLRKLLLNHGIKLQINPFVVFINPTFTLYQAPLNKPIIFPTQVNQYMKNLNTIPSKLTNKHRKLADLLLSLHKNDPPISQVPSYEYNQLRKGITCLKCVSFSMYVEKRKCVCRHCGFQESVTNAVLRNVKEFKVLFPNKKITTNLIHDWCQIVPSKKVVRRILSNHFHTNWNHRWTYYE</sequence>
<comment type="caution">
    <text evidence="2">The sequence shown here is derived from an EMBL/GenBank/DDBJ whole genome shotgun (WGS) entry which is preliminary data.</text>
</comment>
<dbReference type="RefSeq" id="WP_147667956.1">
    <property type="nucleotide sequence ID" value="NZ_VDUW01000006.1"/>
</dbReference>
<gene>
    <name evidence="2" type="ORF">FHP05_10305</name>
</gene>
<dbReference type="Pfam" id="PF08378">
    <property type="entry name" value="NERD"/>
    <property type="match status" value="1"/>
</dbReference>
<protein>
    <submittedName>
        <fullName evidence="2">NERD domain-containing protein</fullName>
    </submittedName>
</protein>
<feature type="domain" description="NERD" evidence="1">
    <location>
        <begin position="37"/>
        <end position="147"/>
    </location>
</feature>
<keyword evidence="3" id="KW-1185">Reference proteome</keyword>
<evidence type="ECO:0000313" key="2">
    <source>
        <dbReference type="EMBL" id="TXL64070.1"/>
    </source>
</evidence>
<proteinExistence type="predicted"/>
<evidence type="ECO:0000313" key="3">
    <source>
        <dbReference type="Proteomes" id="UP000321574"/>
    </source>
</evidence>
<accession>A0A5C8NST3</accession>
<evidence type="ECO:0000259" key="1">
    <source>
        <dbReference type="PROSITE" id="PS50965"/>
    </source>
</evidence>
<organism evidence="2 3">
    <name type="scientific">Cerasibacillus terrae</name>
    <dbReference type="NCBI Taxonomy" id="2498845"/>
    <lineage>
        <taxon>Bacteria</taxon>
        <taxon>Bacillati</taxon>
        <taxon>Bacillota</taxon>
        <taxon>Bacilli</taxon>
        <taxon>Bacillales</taxon>
        <taxon>Bacillaceae</taxon>
        <taxon>Cerasibacillus</taxon>
    </lineage>
</organism>
<dbReference type="Proteomes" id="UP000321574">
    <property type="component" value="Unassembled WGS sequence"/>
</dbReference>